<proteinExistence type="predicted"/>
<evidence type="ECO:0000313" key="1">
    <source>
        <dbReference type="EMBL" id="EEW25914.1"/>
    </source>
</evidence>
<reference evidence="1 2" key="1">
    <citation type="submission" date="2009-08" db="EMBL/GenBank/DDBJ databases">
        <title>The draft genome of Rhodobacter sp. SW2.</title>
        <authorList>
            <consortium name="US DOE Joint Genome Institute (JGI-PGF)"/>
            <person name="Lucas S."/>
            <person name="Copeland A."/>
            <person name="Lapidus A."/>
            <person name="Glavina del Rio T."/>
            <person name="Tice H."/>
            <person name="Bruce D."/>
            <person name="Goodwin L."/>
            <person name="Pitluck S."/>
            <person name="Larimer F."/>
            <person name="Land M.L."/>
            <person name="Hauser L."/>
            <person name="Emerson D."/>
        </authorList>
    </citation>
    <scope>NUCLEOTIDE SEQUENCE [LARGE SCALE GENOMIC DNA]</scope>
    <source>
        <strain evidence="1 2">SW2</strain>
    </source>
</reference>
<gene>
    <name evidence="1" type="ORF">Rsw2DRAFT_0985</name>
</gene>
<keyword evidence="2" id="KW-1185">Reference proteome</keyword>
<comment type="caution">
    <text evidence="1">The sequence shown here is derived from an EMBL/GenBank/DDBJ whole genome shotgun (WGS) entry which is preliminary data.</text>
</comment>
<sequence>MRDNSLNRSRFFLALAVCTGVAVGVASRAQNTLSEADLVGVWQGAEITGDLVISGEVMFFPDGHYQRSHVLGQLMTMTSGPYRVAENWVHFAVDDYEPKWYAGVAQYPPPSETWVLEQFDGVQLSGSVGITRIDYHRVQ</sequence>
<dbReference type="Proteomes" id="UP000010121">
    <property type="component" value="Unassembled WGS sequence"/>
</dbReference>
<name>C8RYV7_9RHOB</name>
<evidence type="ECO:0000313" key="2">
    <source>
        <dbReference type="Proteomes" id="UP000010121"/>
    </source>
</evidence>
<evidence type="ECO:0008006" key="3">
    <source>
        <dbReference type="Google" id="ProtNLM"/>
    </source>
</evidence>
<organism evidence="1 2">
    <name type="scientific">Rhodobacter ferrooxidans</name>
    <dbReference type="NCBI Taxonomy" id="371731"/>
    <lineage>
        <taxon>Bacteria</taxon>
        <taxon>Pseudomonadati</taxon>
        <taxon>Pseudomonadota</taxon>
        <taxon>Alphaproteobacteria</taxon>
        <taxon>Rhodobacterales</taxon>
        <taxon>Rhodobacter group</taxon>
        <taxon>Rhodobacter</taxon>
    </lineage>
</organism>
<dbReference type="RefSeq" id="WP_008028659.1">
    <property type="nucleotide sequence ID" value="NZ_ACYY01000005.1"/>
</dbReference>
<dbReference type="eggNOG" id="ENOG502ZTM6">
    <property type="taxonomic scope" value="Bacteria"/>
</dbReference>
<dbReference type="AlphaFoldDB" id="C8RYV7"/>
<dbReference type="EMBL" id="ACYY01000005">
    <property type="protein sequence ID" value="EEW25914.1"/>
    <property type="molecule type" value="Genomic_DNA"/>
</dbReference>
<protein>
    <recommendedName>
        <fullName evidence="3">Lipocalin-like domain-containing protein</fullName>
    </recommendedName>
</protein>
<accession>C8RYV7</accession>